<dbReference type="InterPro" id="IPR045174">
    <property type="entry name" value="Dof"/>
</dbReference>
<accession>A0A6J1CET6</accession>
<dbReference type="Pfam" id="PF02701">
    <property type="entry name" value="Zn_ribbon_Dof"/>
    <property type="match status" value="1"/>
</dbReference>
<evidence type="ECO:0000256" key="8">
    <source>
        <dbReference type="PROSITE-ProRule" id="PRU00071"/>
    </source>
</evidence>
<sequence>MATTTANEDQTTMKAQKEKCPRCHSFNTKFCYYNNYSLSQPRYFCKSCRRYWTQGGTLRNVPVGGGSRKGKRPKITTAAAAVTSLPPPPPPAAAVEFASTSGGYLASVESPQIFNQSTLDHVGVYSFGAELQNWPHRSFGDDLNPAVSDASTWTINGSGATASSSAAASGNNQNSSAASCNLDHWSSDHDDHHHLPPGYGLPP</sequence>
<evidence type="ECO:0000259" key="11">
    <source>
        <dbReference type="PROSITE" id="PS50884"/>
    </source>
</evidence>
<organism evidence="12 13">
    <name type="scientific">Momordica charantia</name>
    <name type="common">Bitter gourd</name>
    <name type="synonym">Balsam pear</name>
    <dbReference type="NCBI Taxonomy" id="3673"/>
    <lineage>
        <taxon>Eukaryota</taxon>
        <taxon>Viridiplantae</taxon>
        <taxon>Streptophyta</taxon>
        <taxon>Embryophyta</taxon>
        <taxon>Tracheophyta</taxon>
        <taxon>Spermatophyta</taxon>
        <taxon>Magnoliopsida</taxon>
        <taxon>eudicotyledons</taxon>
        <taxon>Gunneridae</taxon>
        <taxon>Pentapetalae</taxon>
        <taxon>rosids</taxon>
        <taxon>fabids</taxon>
        <taxon>Cucurbitales</taxon>
        <taxon>Cucurbitaceae</taxon>
        <taxon>Momordiceae</taxon>
        <taxon>Momordica</taxon>
    </lineage>
</organism>
<dbReference type="Proteomes" id="UP000504603">
    <property type="component" value="Unplaced"/>
</dbReference>
<keyword evidence="7 8" id="KW-0539">Nucleus</keyword>
<evidence type="ECO:0000256" key="7">
    <source>
        <dbReference type="ARBA" id="ARBA00023242"/>
    </source>
</evidence>
<dbReference type="PANTHER" id="PTHR31992:SF108">
    <property type="entry name" value="DOF ZINC FINGER PROTEIN"/>
    <property type="match status" value="1"/>
</dbReference>
<comment type="function">
    <text evidence="9">Transcription factor that binds specifically to a 5'-AA[AG]G-3' consensus core sequence.</text>
</comment>
<keyword evidence="2 8" id="KW-0863">Zinc-finger</keyword>
<feature type="compositionally biased region" description="Basic and acidic residues" evidence="10">
    <location>
        <begin position="185"/>
        <end position="194"/>
    </location>
</feature>
<comment type="subcellular location">
    <subcellularLocation>
        <location evidence="8 9">Nucleus</location>
    </subcellularLocation>
</comment>
<evidence type="ECO:0000313" key="13">
    <source>
        <dbReference type="RefSeq" id="XP_022140101.1"/>
    </source>
</evidence>
<feature type="domain" description="Dof-type" evidence="11">
    <location>
        <begin position="18"/>
        <end position="72"/>
    </location>
</feature>
<evidence type="ECO:0000256" key="4">
    <source>
        <dbReference type="ARBA" id="ARBA00023015"/>
    </source>
</evidence>
<name>A0A6J1CET6_MOMCH</name>
<keyword evidence="5 8" id="KW-0238">DNA-binding</keyword>
<gene>
    <name evidence="13" type="primary">LOC111010837</name>
</gene>
<dbReference type="KEGG" id="mcha:111010837"/>
<dbReference type="PROSITE" id="PS50884">
    <property type="entry name" value="ZF_DOF_2"/>
    <property type="match status" value="1"/>
</dbReference>
<evidence type="ECO:0000256" key="1">
    <source>
        <dbReference type="ARBA" id="ARBA00022723"/>
    </source>
</evidence>
<dbReference type="GO" id="GO:0003677">
    <property type="term" value="F:DNA binding"/>
    <property type="evidence" value="ECO:0007669"/>
    <property type="project" value="UniProtKB-UniRule"/>
</dbReference>
<dbReference type="GO" id="GO:0005634">
    <property type="term" value="C:nucleus"/>
    <property type="evidence" value="ECO:0007669"/>
    <property type="project" value="UniProtKB-SubCell"/>
</dbReference>
<dbReference type="InterPro" id="IPR003851">
    <property type="entry name" value="Znf_Dof"/>
</dbReference>
<feature type="region of interest" description="Disordered" evidence="10">
    <location>
        <begin position="159"/>
        <end position="203"/>
    </location>
</feature>
<dbReference type="GO" id="GO:0008270">
    <property type="term" value="F:zinc ion binding"/>
    <property type="evidence" value="ECO:0007669"/>
    <property type="project" value="UniProtKB-KW"/>
</dbReference>
<keyword evidence="6 9" id="KW-0804">Transcription</keyword>
<keyword evidence="3 9" id="KW-0862">Zinc</keyword>
<feature type="compositionally biased region" description="Low complexity" evidence="10">
    <location>
        <begin position="159"/>
        <end position="179"/>
    </location>
</feature>
<dbReference type="GeneID" id="111010837"/>
<keyword evidence="1 9" id="KW-0479">Metal-binding</keyword>
<evidence type="ECO:0000256" key="2">
    <source>
        <dbReference type="ARBA" id="ARBA00022771"/>
    </source>
</evidence>
<dbReference type="RefSeq" id="XP_022140101.1">
    <property type="nucleotide sequence ID" value="XM_022284409.1"/>
</dbReference>
<evidence type="ECO:0000256" key="9">
    <source>
        <dbReference type="RuleBase" id="RU369094"/>
    </source>
</evidence>
<reference evidence="13" key="1">
    <citation type="submission" date="2025-08" db="UniProtKB">
        <authorList>
            <consortium name="RefSeq"/>
        </authorList>
    </citation>
    <scope>IDENTIFICATION</scope>
    <source>
        <strain evidence="13">OHB3-1</strain>
    </source>
</reference>
<keyword evidence="4 9" id="KW-0805">Transcription regulation</keyword>
<evidence type="ECO:0000256" key="5">
    <source>
        <dbReference type="ARBA" id="ARBA00023125"/>
    </source>
</evidence>
<evidence type="ECO:0000256" key="10">
    <source>
        <dbReference type="SAM" id="MobiDB-lite"/>
    </source>
</evidence>
<evidence type="ECO:0000313" key="12">
    <source>
        <dbReference type="Proteomes" id="UP000504603"/>
    </source>
</evidence>
<dbReference type="PROSITE" id="PS01361">
    <property type="entry name" value="ZF_DOF_1"/>
    <property type="match status" value="1"/>
</dbReference>
<evidence type="ECO:0000256" key="3">
    <source>
        <dbReference type="ARBA" id="ARBA00022833"/>
    </source>
</evidence>
<protein>
    <recommendedName>
        <fullName evidence="9">Dof zinc finger protein</fullName>
    </recommendedName>
</protein>
<dbReference type="PANTHER" id="PTHR31992">
    <property type="entry name" value="DOF ZINC FINGER PROTEIN DOF1.4-RELATED"/>
    <property type="match status" value="1"/>
</dbReference>
<proteinExistence type="predicted"/>
<evidence type="ECO:0000256" key="6">
    <source>
        <dbReference type="ARBA" id="ARBA00023163"/>
    </source>
</evidence>
<dbReference type="AlphaFoldDB" id="A0A6J1CET6"/>
<dbReference type="OrthoDB" id="1927254at2759"/>
<keyword evidence="12" id="KW-1185">Reference proteome</keyword>
<dbReference type="GO" id="GO:0003700">
    <property type="term" value="F:DNA-binding transcription factor activity"/>
    <property type="evidence" value="ECO:0007669"/>
    <property type="project" value="UniProtKB-UniRule"/>
</dbReference>